<name>A0AAD7BQS4_9AGAR</name>
<dbReference type="SFLD" id="SFLDS00019">
    <property type="entry name" value="Glutathione_Transferase_(cytos"/>
    <property type="match status" value="1"/>
</dbReference>
<reference evidence="7" key="1">
    <citation type="submission" date="2023-03" db="EMBL/GenBank/DDBJ databases">
        <title>Massive genome expansion in bonnet fungi (Mycena s.s.) driven by repeated elements and novel gene families across ecological guilds.</title>
        <authorList>
            <consortium name="Lawrence Berkeley National Laboratory"/>
            <person name="Harder C.B."/>
            <person name="Miyauchi S."/>
            <person name="Viragh M."/>
            <person name="Kuo A."/>
            <person name="Thoen E."/>
            <person name="Andreopoulos B."/>
            <person name="Lu D."/>
            <person name="Skrede I."/>
            <person name="Drula E."/>
            <person name="Henrissat B."/>
            <person name="Morin E."/>
            <person name="Kohler A."/>
            <person name="Barry K."/>
            <person name="LaButti K."/>
            <person name="Morin E."/>
            <person name="Salamov A."/>
            <person name="Lipzen A."/>
            <person name="Mereny Z."/>
            <person name="Hegedus B."/>
            <person name="Baldrian P."/>
            <person name="Stursova M."/>
            <person name="Weitz H."/>
            <person name="Taylor A."/>
            <person name="Grigoriev I.V."/>
            <person name="Nagy L.G."/>
            <person name="Martin F."/>
            <person name="Kauserud H."/>
        </authorList>
    </citation>
    <scope>NUCLEOTIDE SEQUENCE</scope>
    <source>
        <strain evidence="7">9284</strain>
    </source>
</reference>
<dbReference type="SFLD" id="SFLDG00358">
    <property type="entry name" value="Main_(cytGST)"/>
    <property type="match status" value="1"/>
</dbReference>
<dbReference type="PROSITE" id="PS50404">
    <property type="entry name" value="GST_NTER"/>
    <property type="match status" value="1"/>
</dbReference>
<dbReference type="GO" id="GO:0009636">
    <property type="term" value="P:response to toxic substance"/>
    <property type="evidence" value="ECO:0007669"/>
    <property type="project" value="UniProtKB-ARBA"/>
</dbReference>
<proteinExistence type="inferred from homology"/>
<dbReference type="GO" id="GO:0006749">
    <property type="term" value="P:glutathione metabolic process"/>
    <property type="evidence" value="ECO:0007669"/>
    <property type="project" value="TreeGrafter"/>
</dbReference>
<keyword evidence="8" id="KW-1185">Reference proteome</keyword>
<dbReference type="InterPro" id="IPR040079">
    <property type="entry name" value="Glutathione_S-Trfase"/>
</dbReference>
<gene>
    <name evidence="7" type="ORF">FB45DRAFT_835567</name>
</gene>
<dbReference type="SUPFAM" id="SSF52833">
    <property type="entry name" value="Thioredoxin-like"/>
    <property type="match status" value="1"/>
</dbReference>
<evidence type="ECO:0000256" key="1">
    <source>
        <dbReference type="ARBA" id="ARBA00010128"/>
    </source>
</evidence>
<dbReference type="FunFam" id="3.40.30.10:FF:000016">
    <property type="entry name" value="Glutathione S-transferase F2"/>
    <property type="match status" value="1"/>
</dbReference>
<evidence type="ECO:0000256" key="3">
    <source>
        <dbReference type="ARBA" id="ARBA00022679"/>
    </source>
</evidence>
<dbReference type="InterPro" id="IPR036282">
    <property type="entry name" value="Glutathione-S-Trfase_C_sf"/>
</dbReference>
<dbReference type="InterPro" id="IPR036249">
    <property type="entry name" value="Thioredoxin-like_sf"/>
</dbReference>
<dbReference type="SUPFAM" id="SSF47616">
    <property type="entry name" value="GST C-terminal domain-like"/>
    <property type="match status" value="1"/>
</dbReference>
<evidence type="ECO:0000259" key="6">
    <source>
        <dbReference type="PROSITE" id="PS50405"/>
    </source>
</evidence>
<comment type="caution">
    <text evidence="7">The sequence shown here is derived from an EMBL/GenBank/DDBJ whole genome shotgun (WGS) entry which is preliminary data.</text>
</comment>
<dbReference type="Gene3D" id="1.20.1050.10">
    <property type="match status" value="1"/>
</dbReference>
<feature type="domain" description="GST N-terminal" evidence="5">
    <location>
        <begin position="1"/>
        <end position="82"/>
    </location>
</feature>
<evidence type="ECO:0000256" key="2">
    <source>
        <dbReference type="ARBA" id="ARBA00012452"/>
    </source>
</evidence>
<dbReference type="Proteomes" id="UP001221142">
    <property type="component" value="Unassembled WGS sequence"/>
</dbReference>
<dbReference type="PROSITE" id="PS50405">
    <property type="entry name" value="GST_CTER"/>
    <property type="match status" value="1"/>
</dbReference>
<feature type="domain" description="GST C-terminal" evidence="6">
    <location>
        <begin position="91"/>
        <end position="219"/>
    </location>
</feature>
<evidence type="ECO:0000256" key="4">
    <source>
        <dbReference type="ARBA" id="ARBA00047960"/>
    </source>
</evidence>
<keyword evidence="3" id="KW-0808">Transferase</keyword>
<protein>
    <recommendedName>
        <fullName evidence="2">glutathione transferase</fullName>
        <ecNumber evidence="2">2.5.1.18</ecNumber>
    </recommendedName>
</protein>
<dbReference type="PANTHER" id="PTHR43900:SF3">
    <property type="entry name" value="GLUTATHIONE S-TRANSFERASE RHO"/>
    <property type="match status" value="1"/>
</dbReference>
<dbReference type="Pfam" id="PF02798">
    <property type="entry name" value="GST_N"/>
    <property type="match status" value="1"/>
</dbReference>
<dbReference type="Pfam" id="PF00043">
    <property type="entry name" value="GST_C"/>
    <property type="match status" value="1"/>
</dbReference>
<comment type="similarity">
    <text evidence="1">Belongs to the GST superfamily. Phi family.</text>
</comment>
<dbReference type="InterPro" id="IPR010987">
    <property type="entry name" value="Glutathione-S-Trfase_C-like"/>
</dbReference>
<organism evidence="7 8">
    <name type="scientific">Roridomyces roridus</name>
    <dbReference type="NCBI Taxonomy" id="1738132"/>
    <lineage>
        <taxon>Eukaryota</taxon>
        <taxon>Fungi</taxon>
        <taxon>Dikarya</taxon>
        <taxon>Basidiomycota</taxon>
        <taxon>Agaricomycotina</taxon>
        <taxon>Agaricomycetes</taxon>
        <taxon>Agaricomycetidae</taxon>
        <taxon>Agaricales</taxon>
        <taxon>Marasmiineae</taxon>
        <taxon>Mycenaceae</taxon>
        <taxon>Roridomyces</taxon>
    </lineage>
</organism>
<accession>A0AAD7BQS4</accession>
<comment type="catalytic activity">
    <reaction evidence="4">
        <text>RX + glutathione = an S-substituted glutathione + a halide anion + H(+)</text>
        <dbReference type="Rhea" id="RHEA:16437"/>
        <dbReference type="ChEBI" id="CHEBI:15378"/>
        <dbReference type="ChEBI" id="CHEBI:16042"/>
        <dbReference type="ChEBI" id="CHEBI:17792"/>
        <dbReference type="ChEBI" id="CHEBI:57925"/>
        <dbReference type="ChEBI" id="CHEBI:90779"/>
        <dbReference type="EC" id="2.5.1.18"/>
    </reaction>
</comment>
<dbReference type="GO" id="GO:0004364">
    <property type="term" value="F:glutathione transferase activity"/>
    <property type="evidence" value="ECO:0007669"/>
    <property type="project" value="UniProtKB-EC"/>
</dbReference>
<sequence>MVLKLYGFPKAGHTITPAVTLLEKKIPFEMVTIDVPNGQHKSAEYLAIQPLGLVPCIDDDGFILYESRAISRYLADKYAPQGTALLPAADDFNAKALFEQAASVEVTAFQQHAHTIYVEAIEKPNQGFPKDQAVWEQGVAQLSATLDVYETTLGKQKFIAGDAFSLVDLFHIAFGRMLAASGCDLLTTKGPNVARWWKDIMSRPSLNNLQLGDEVVSTLVY</sequence>
<evidence type="ECO:0000313" key="7">
    <source>
        <dbReference type="EMBL" id="KAJ7627362.1"/>
    </source>
</evidence>
<dbReference type="GO" id="GO:0043295">
    <property type="term" value="F:glutathione binding"/>
    <property type="evidence" value="ECO:0007669"/>
    <property type="project" value="TreeGrafter"/>
</dbReference>
<dbReference type="GO" id="GO:0005737">
    <property type="term" value="C:cytoplasm"/>
    <property type="evidence" value="ECO:0007669"/>
    <property type="project" value="TreeGrafter"/>
</dbReference>
<dbReference type="InterPro" id="IPR004045">
    <property type="entry name" value="Glutathione_S-Trfase_N"/>
</dbReference>
<dbReference type="FunFam" id="1.20.1050.10:FF:000004">
    <property type="entry name" value="Glutathione S-transferase F2"/>
    <property type="match status" value="1"/>
</dbReference>
<dbReference type="Gene3D" id="3.40.30.10">
    <property type="entry name" value="Glutaredoxin"/>
    <property type="match status" value="1"/>
</dbReference>
<dbReference type="InterPro" id="IPR004046">
    <property type="entry name" value="GST_C"/>
</dbReference>
<evidence type="ECO:0000259" key="5">
    <source>
        <dbReference type="PROSITE" id="PS50404"/>
    </source>
</evidence>
<dbReference type="PANTHER" id="PTHR43900">
    <property type="entry name" value="GLUTATHIONE S-TRANSFERASE RHO"/>
    <property type="match status" value="1"/>
</dbReference>
<dbReference type="EMBL" id="JARKIF010000011">
    <property type="protein sequence ID" value="KAJ7627362.1"/>
    <property type="molecule type" value="Genomic_DNA"/>
</dbReference>
<dbReference type="AlphaFoldDB" id="A0AAD7BQS4"/>
<dbReference type="EC" id="2.5.1.18" evidence="2"/>
<evidence type="ECO:0000313" key="8">
    <source>
        <dbReference type="Proteomes" id="UP001221142"/>
    </source>
</evidence>